<dbReference type="PANTHER" id="PTHR36558:SF1">
    <property type="entry name" value="RESTRICTION ENDONUCLEASE DOMAIN-CONTAINING PROTEIN-RELATED"/>
    <property type="match status" value="1"/>
</dbReference>
<protein>
    <submittedName>
        <fullName evidence="2">Uma2 family endonuclease</fullName>
    </submittedName>
</protein>
<gene>
    <name evidence="2" type="ORF">KME25_32600</name>
</gene>
<feature type="domain" description="Putative restriction endonuclease" evidence="1">
    <location>
        <begin position="13"/>
        <end position="166"/>
    </location>
</feature>
<dbReference type="InterPro" id="IPR012296">
    <property type="entry name" value="Nuclease_put_TT1808"/>
</dbReference>
<dbReference type="AlphaFoldDB" id="A0A951PS47"/>
<reference evidence="2" key="1">
    <citation type="submission" date="2021-05" db="EMBL/GenBank/DDBJ databases">
        <authorList>
            <person name="Pietrasiak N."/>
            <person name="Ward R."/>
            <person name="Stajich J.E."/>
            <person name="Kurbessoian T."/>
        </authorList>
    </citation>
    <scope>NUCLEOTIDE SEQUENCE</scope>
    <source>
        <strain evidence="2">CPER-KK1</strain>
    </source>
</reference>
<dbReference type="Pfam" id="PF05685">
    <property type="entry name" value="Uma2"/>
    <property type="match status" value="1"/>
</dbReference>
<evidence type="ECO:0000313" key="2">
    <source>
        <dbReference type="EMBL" id="MBW4549110.1"/>
    </source>
</evidence>
<accession>A0A951PS47</accession>
<dbReference type="Proteomes" id="UP000753908">
    <property type="component" value="Unassembled WGS sequence"/>
</dbReference>
<dbReference type="Gene3D" id="3.90.1570.10">
    <property type="entry name" value="tt1808, chain A"/>
    <property type="match status" value="1"/>
</dbReference>
<evidence type="ECO:0000259" key="1">
    <source>
        <dbReference type="Pfam" id="PF05685"/>
    </source>
</evidence>
<dbReference type="GO" id="GO:0004519">
    <property type="term" value="F:endonuclease activity"/>
    <property type="evidence" value="ECO:0007669"/>
    <property type="project" value="UniProtKB-KW"/>
</dbReference>
<comment type="caution">
    <text evidence="2">The sequence shown here is derived from an EMBL/GenBank/DDBJ whole genome shotgun (WGS) entry which is preliminary data.</text>
</comment>
<organism evidence="2 3">
    <name type="scientific">Symplocastrum torsivum CPER-KK1</name>
    <dbReference type="NCBI Taxonomy" id="450513"/>
    <lineage>
        <taxon>Bacteria</taxon>
        <taxon>Bacillati</taxon>
        <taxon>Cyanobacteriota</taxon>
        <taxon>Cyanophyceae</taxon>
        <taxon>Oscillatoriophycideae</taxon>
        <taxon>Oscillatoriales</taxon>
        <taxon>Microcoleaceae</taxon>
        <taxon>Symplocastrum</taxon>
    </lineage>
</organism>
<keyword evidence="2" id="KW-0540">Nuclease</keyword>
<dbReference type="EMBL" id="JAHHIF010000082">
    <property type="protein sequence ID" value="MBW4549110.1"/>
    <property type="molecule type" value="Genomic_DNA"/>
</dbReference>
<dbReference type="CDD" id="cd06260">
    <property type="entry name" value="DUF820-like"/>
    <property type="match status" value="1"/>
</dbReference>
<dbReference type="PANTHER" id="PTHR36558">
    <property type="entry name" value="GLR1098 PROTEIN"/>
    <property type="match status" value="1"/>
</dbReference>
<keyword evidence="2" id="KW-0378">Hydrolase</keyword>
<reference evidence="2" key="2">
    <citation type="journal article" date="2022" name="Microbiol. Resour. Announc.">
        <title>Metagenome Sequencing to Explore Phylogenomics of Terrestrial Cyanobacteria.</title>
        <authorList>
            <person name="Ward R.D."/>
            <person name="Stajich J.E."/>
            <person name="Johansen J.R."/>
            <person name="Huntemann M."/>
            <person name="Clum A."/>
            <person name="Foster B."/>
            <person name="Foster B."/>
            <person name="Roux S."/>
            <person name="Palaniappan K."/>
            <person name="Varghese N."/>
            <person name="Mukherjee S."/>
            <person name="Reddy T.B.K."/>
            <person name="Daum C."/>
            <person name="Copeland A."/>
            <person name="Chen I.A."/>
            <person name="Ivanova N.N."/>
            <person name="Kyrpides N.C."/>
            <person name="Shapiro N."/>
            <person name="Eloe-Fadrosh E.A."/>
            <person name="Pietrasiak N."/>
        </authorList>
    </citation>
    <scope>NUCLEOTIDE SEQUENCE</scope>
    <source>
        <strain evidence="2">CPER-KK1</strain>
    </source>
</reference>
<name>A0A951PS47_9CYAN</name>
<dbReference type="InterPro" id="IPR011335">
    <property type="entry name" value="Restrct_endonuc-II-like"/>
</dbReference>
<dbReference type="SUPFAM" id="SSF52980">
    <property type="entry name" value="Restriction endonuclease-like"/>
    <property type="match status" value="1"/>
</dbReference>
<proteinExistence type="predicted"/>
<evidence type="ECO:0000313" key="3">
    <source>
        <dbReference type="Proteomes" id="UP000753908"/>
    </source>
</evidence>
<dbReference type="InterPro" id="IPR008538">
    <property type="entry name" value="Uma2"/>
</dbReference>
<sequence>MVASPDFPPMTPQDYLAWEEKQPIRYEYLNGDVFAMTGGTIPHNQVAVNLAALLKSHLRGKGCKVLTSDAKVGISEKGPFHYPDVSVSCDERDRLARQFIRYPCLIVEVLSPSTEAVDRGEKFRHYRRIETLREYLLIDPDQLSVECYRLNERGNWELFHFCVNDTELNTRDCEVHLASVEFKFPLSLLYEDVEFADEQKEY</sequence>
<keyword evidence="2" id="KW-0255">Endonuclease</keyword>